<dbReference type="RefSeq" id="WP_234541820.1">
    <property type="nucleotide sequence ID" value="NZ_CAKMAB010000067.1"/>
</dbReference>
<dbReference type="Gene3D" id="1.10.287.900">
    <property type="entry name" value="The crystal structure of the spermine/spermidine acetyltransferase from enterococcus faecali"/>
    <property type="match status" value="1"/>
</dbReference>
<dbReference type="InterPro" id="IPR000182">
    <property type="entry name" value="GNAT_dom"/>
</dbReference>
<sequence length="156" mass="18234">MSTIRITPVTEENNSAVLALKVSENQKTYIETPEQCLQEAYECPYYKPVGLYYDDELVGFAMYGWFPEYDDGNSEGRVWLDRFLIDERYQGQGFGRLMLQSLLAHLTSEYQCNKIFLSIYDNNAHALRLYKKFGFKYNGELDFNGEKVMVLDLLTR</sequence>
<organism evidence="2 3">
    <name type="scientific">Paenibacillus pseudetheri</name>
    <dbReference type="NCBI Taxonomy" id="2897682"/>
    <lineage>
        <taxon>Bacteria</taxon>
        <taxon>Bacillati</taxon>
        <taxon>Bacillota</taxon>
        <taxon>Bacilli</taxon>
        <taxon>Bacillales</taxon>
        <taxon>Paenibacillaceae</taxon>
        <taxon>Paenibacillus</taxon>
    </lineage>
</organism>
<keyword evidence="2" id="KW-0012">Acyltransferase</keyword>
<gene>
    <name evidence="2" type="primary">bltD_1</name>
    <name evidence="2" type="ORF">PAECIP111894_05964</name>
</gene>
<feature type="domain" description="N-acetyltransferase" evidence="1">
    <location>
        <begin position="4"/>
        <end position="154"/>
    </location>
</feature>
<keyword evidence="2" id="KW-0808">Transferase</keyword>
<keyword evidence="3" id="KW-1185">Reference proteome</keyword>
<evidence type="ECO:0000313" key="2">
    <source>
        <dbReference type="EMBL" id="CAH1059752.1"/>
    </source>
</evidence>
<evidence type="ECO:0000259" key="1">
    <source>
        <dbReference type="PROSITE" id="PS51186"/>
    </source>
</evidence>
<dbReference type="SUPFAM" id="SSF55729">
    <property type="entry name" value="Acyl-CoA N-acyltransferases (Nat)"/>
    <property type="match status" value="1"/>
</dbReference>
<comment type="caution">
    <text evidence="2">The sequence shown here is derived from an EMBL/GenBank/DDBJ whole genome shotgun (WGS) entry which is preliminary data.</text>
</comment>
<dbReference type="GO" id="GO:0004145">
    <property type="term" value="F:diamine N-acetyltransferase activity"/>
    <property type="evidence" value="ECO:0007669"/>
    <property type="project" value="UniProtKB-EC"/>
</dbReference>
<dbReference type="Proteomes" id="UP000838749">
    <property type="component" value="Unassembled WGS sequence"/>
</dbReference>
<name>A0ABN8FTI0_9BACL</name>
<reference evidence="2" key="1">
    <citation type="submission" date="2021-12" db="EMBL/GenBank/DDBJ databases">
        <authorList>
            <person name="Criscuolo A."/>
        </authorList>
    </citation>
    <scope>NUCLEOTIDE SEQUENCE</scope>
    <source>
        <strain evidence="2">CIP111894</strain>
    </source>
</reference>
<dbReference type="InterPro" id="IPR016181">
    <property type="entry name" value="Acyl_CoA_acyltransferase"/>
</dbReference>
<evidence type="ECO:0000313" key="3">
    <source>
        <dbReference type="Proteomes" id="UP000838749"/>
    </source>
</evidence>
<dbReference type="Gene3D" id="3.40.630.30">
    <property type="match status" value="1"/>
</dbReference>
<dbReference type="EMBL" id="CAKMAB010000067">
    <property type="protein sequence ID" value="CAH1059752.1"/>
    <property type="molecule type" value="Genomic_DNA"/>
</dbReference>
<dbReference type="EC" id="2.3.1.57" evidence="2"/>
<dbReference type="Pfam" id="PF00583">
    <property type="entry name" value="Acetyltransf_1"/>
    <property type="match status" value="1"/>
</dbReference>
<dbReference type="InterPro" id="IPR050276">
    <property type="entry name" value="MshD_Acetyltransferase"/>
</dbReference>
<accession>A0ABN8FTI0</accession>
<protein>
    <submittedName>
        <fullName evidence="2">Spermine/spermidine acetyltransferase</fullName>
        <ecNumber evidence="2">2.3.1.57</ecNumber>
    </submittedName>
</protein>
<dbReference type="PROSITE" id="PS51186">
    <property type="entry name" value="GNAT"/>
    <property type="match status" value="1"/>
</dbReference>
<proteinExistence type="predicted"/>
<dbReference type="CDD" id="cd04301">
    <property type="entry name" value="NAT_SF"/>
    <property type="match status" value="1"/>
</dbReference>
<dbReference type="PANTHER" id="PTHR43617">
    <property type="entry name" value="L-AMINO ACID N-ACETYLTRANSFERASE"/>
    <property type="match status" value="1"/>
</dbReference>
<dbReference type="InterPro" id="IPR027455">
    <property type="entry name" value="Sper_AcTfrase_N"/>
</dbReference>